<protein>
    <recommendedName>
        <fullName evidence="1">BRCT domain-containing protein</fullName>
    </recommendedName>
</protein>
<evidence type="ECO:0000313" key="2">
    <source>
        <dbReference type="EMBL" id="CAF1269693.1"/>
    </source>
</evidence>
<proteinExistence type="predicted"/>
<dbReference type="SUPFAM" id="SSF52113">
    <property type="entry name" value="BRCT domain"/>
    <property type="match status" value="1"/>
</dbReference>
<gene>
    <name evidence="2" type="ORF">OVA965_LOCUS27125</name>
    <name evidence="3" type="ORF">TMI583_LOCUS27866</name>
</gene>
<organism evidence="2 4">
    <name type="scientific">Didymodactylos carnosus</name>
    <dbReference type="NCBI Taxonomy" id="1234261"/>
    <lineage>
        <taxon>Eukaryota</taxon>
        <taxon>Metazoa</taxon>
        <taxon>Spiralia</taxon>
        <taxon>Gnathifera</taxon>
        <taxon>Rotifera</taxon>
        <taxon>Eurotatoria</taxon>
        <taxon>Bdelloidea</taxon>
        <taxon>Philodinida</taxon>
        <taxon>Philodinidae</taxon>
        <taxon>Didymodactylos</taxon>
    </lineage>
</organism>
<dbReference type="AlphaFoldDB" id="A0A8S2EP54"/>
<dbReference type="Gene3D" id="3.40.50.10190">
    <property type="entry name" value="BRCT domain"/>
    <property type="match status" value="1"/>
</dbReference>
<reference evidence="2" key="1">
    <citation type="submission" date="2021-02" db="EMBL/GenBank/DDBJ databases">
        <authorList>
            <person name="Nowell W R."/>
        </authorList>
    </citation>
    <scope>NUCLEOTIDE SEQUENCE</scope>
</reference>
<dbReference type="EMBL" id="CAJNOK010017747">
    <property type="protein sequence ID" value="CAF1269693.1"/>
    <property type="molecule type" value="Genomic_DNA"/>
</dbReference>
<evidence type="ECO:0000313" key="3">
    <source>
        <dbReference type="EMBL" id="CAF4075350.1"/>
    </source>
</evidence>
<name>A0A8S2EP54_9BILA</name>
<dbReference type="PROSITE" id="PS50172">
    <property type="entry name" value="BRCT"/>
    <property type="match status" value="1"/>
</dbReference>
<sequence length="360" mass="41649">MTPEQDPYALIKYINVINVNNDGSGDPTIHAFVEMGLLTIHERLICTINNTSYECYIHKNENDEYVLCYQNNIQDGNVMKFIIKLSKLIKIKIRYMGVSFGRIRRVSDNRTLLMLLYDLKETFEKRITTMLISSEFGIWEIHTSYDFNNKKVKFICRSNMKYDDILQIINNANDMNHDDIDDDIYKEKQQLDEDIIKFDSGSSSQSRNPVNVLVSSLHSLLNRHKPNKVTIFKYGAATNLTMGFIKEIDTTAILDNTHYSNLIEVEWTDATEFALGGDSGSLYFVYNLTTNAFVPVAMHVGSKQKKSYVFQAIARHLFIFSHQWIIECLKQEKLIDEIAFEIRGDNPYGHYHDGMRASQL</sequence>
<accession>A0A8S2EP54</accession>
<comment type="caution">
    <text evidence="2">The sequence shown here is derived from an EMBL/GenBank/DDBJ whole genome shotgun (WGS) entry which is preliminary data.</text>
</comment>
<dbReference type="Proteomes" id="UP000682733">
    <property type="component" value="Unassembled WGS sequence"/>
</dbReference>
<dbReference type="Proteomes" id="UP000677228">
    <property type="component" value="Unassembled WGS sequence"/>
</dbReference>
<dbReference type="InterPro" id="IPR036420">
    <property type="entry name" value="BRCT_dom_sf"/>
</dbReference>
<dbReference type="EMBL" id="CAJOBA010039306">
    <property type="protein sequence ID" value="CAF4075350.1"/>
    <property type="molecule type" value="Genomic_DNA"/>
</dbReference>
<evidence type="ECO:0000313" key="4">
    <source>
        <dbReference type="Proteomes" id="UP000677228"/>
    </source>
</evidence>
<evidence type="ECO:0000259" key="1">
    <source>
        <dbReference type="PROSITE" id="PS50172"/>
    </source>
</evidence>
<feature type="domain" description="BRCT" evidence="1">
    <location>
        <begin position="275"/>
        <end position="342"/>
    </location>
</feature>
<dbReference type="InterPro" id="IPR001357">
    <property type="entry name" value="BRCT_dom"/>
</dbReference>